<dbReference type="GeneID" id="5020265"/>
<accession>A0C8G6</accession>
<dbReference type="InParanoid" id="A0C8G6"/>
<dbReference type="HOGENOM" id="CLU_365823_0_0_1"/>
<name>A0C8G6_PARTE</name>
<organism evidence="2 3">
    <name type="scientific">Paramecium tetraurelia</name>
    <dbReference type="NCBI Taxonomy" id="5888"/>
    <lineage>
        <taxon>Eukaryota</taxon>
        <taxon>Sar</taxon>
        <taxon>Alveolata</taxon>
        <taxon>Ciliophora</taxon>
        <taxon>Intramacronucleata</taxon>
        <taxon>Oligohymenophorea</taxon>
        <taxon>Peniculida</taxon>
        <taxon>Parameciidae</taxon>
        <taxon>Paramecium</taxon>
    </lineage>
</organism>
<keyword evidence="3" id="KW-1185">Reference proteome</keyword>
<keyword evidence="1" id="KW-0472">Membrane</keyword>
<reference evidence="2 3" key="1">
    <citation type="journal article" date="2006" name="Nature">
        <title>Global trends of whole-genome duplications revealed by the ciliate Paramecium tetraurelia.</title>
        <authorList>
            <consortium name="Genoscope"/>
            <person name="Aury J.-M."/>
            <person name="Jaillon O."/>
            <person name="Duret L."/>
            <person name="Noel B."/>
            <person name="Jubin C."/>
            <person name="Porcel B.M."/>
            <person name="Segurens B."/>
            <person name="Daubin V."/>
            <person name="Anthouard V."/>
            <person name="Aiach N."/>
            <person name="Arnaiz O."/>
            <person name="Billaut A."/>
            <person name="Beisson J."/>
            <person name="Blanc I."/>
            <person name="Bouhouche K."/>
            <person name="Camara F."/>
            <person name="Duharcourt S."/>
            <person name="Guigo R."/>
            <person name="Gogendeau D."/>
            <person name="Katinka M."/>
            <person name="Keller A.-M."/>
            <person name="Kissmehl R."/>
            <person name="Klotz C."/>
            <person name="Koll F."/>
            <person name="Le Moue A."/>
            <person name="Lepere C."/>
            <person name="Malinsky S."/>
            <person name="Nowacki M."/>
            <person name="Nowak J.K."/>
            <person name="Plattner H."/>
            <person name="Poulain J."/>
            <person name="Ruiz F."/>
            <person name="Serrano V."/>
            <person name="Zagulski M."/>
            <person name="Dessen P."/>
            <person name="Betermier M."/>
            <person name="Weissenbach J."/>
            <person name="Scarpelli C."/>
            <person name="Schachter V."/>
            <person name="Sperling L."/>
            <person name="Meyer E."/>
            <person name="Cohen J."/>
            <person name="Wincker P."/>
        </authorList>
    </citation>
    <scope>NUCLEOTIDE SEQUENCE [LARGE SCALE GENOMIC DNA]</scope>
    <source>
        <strain evidence="2 3">Stock d4-2</strain>
    </source>
</reference>
<protein>
    <recommendedName>
        <fullName evidence="4">Transmembrane protein</fullName>
    </recommendedName>
</protein>
<dbReference type="Proteomes" id="UP000000600">
    <property type="component" value="Unassembled WGS sequence"/>
</dbReference>
<evidence type="ECO:0000313" key="2">
    <source>
        <dbReference type="EMBL" id="CAK67083.1"/>
    </source>
</evidence>
<dbReference type="AlphaFoldDB" id="A0C8G6"/>
<evidence type="ECO:0008006" key="4">
    <source>
        <dbReference type="Google" id="ProtNLM"/>
    </source>
</evidence>
<dbReference type="EMBL" id="CT868050">
    <property type="protein sequence ID" value="CAK67083.1"/>
    <property type="molecule type" value="Genomic_DNA"/>
</dbReference>
<keyword evidence="1" id="KW-0812">Transmembrane</keyword>
<sequence>MVLNYYDIFILINLQTNYFRLLKIYHDVQMQNQYTLDGIIQDVYHYSNYILLITKSQSLFLFDLNAELQIQLPLILNNLFLNIYLSNINHKDKAQRFCIYINKNLYFIQYYENCIILDNNSLYYFKVKQLQIIQIRKMNHQKDSYHIVAVDLTQNALQQYYFDLIELTLLDKYDFQNFKLINPLAYQEAYEFITITSSMNNNTYLHIFQTLGTYPFKLKQTIQTGSHHTFVSFQKLYYFDKKNQIQVLDIKYLLLKFKPLLTKWDNLNLEQTLIFYITPESNNDTNIQISLNLSIFVNCTILIPLIRELPIILEEDNQIMLNLSDLYEGPIYNLKIQDNSNVLLEGPFLQSPWQDELSKFTYTIKQLSIKVSLTTIQLYSTNRQILQMQVYDEFNKFNEICGLIQLAFYISNNQILLIYFHETKTIASIFRINQDNLTLIQVSDEFTIKKLYEAKEVKQIKNLFLDRQNILFYVHNDTILDLQNNNLIGNLIFIQNSDELYLQLTKSVYPFLRIQIFIIEQMELKIFNELAFNLDKIQKNFTKYIKQNNNFYSYKQIYPINATINKQTLDIQCLMILQDFCILQFIQVHLVSGDFNLKFYKLLRISYDFDSTLHYIDENFIIIKQKNSCFVYDFRVQKQIYDYTFIFECNQNTIWQYNTTHYFIYSQMNKNLTLGQIAYRISILDDKKQSETCTLIAENKISKAEITLKINKISNKISIEKFPYFGLVFFILTVIILVIYSIRRCVLKQQLTQHRRVYLFFGQ</sequence>
<dbReference type="RefSeq" id="XP_001434480.1">
    <property type="nucleotide sequence ID" value="XM_001434443.1"/>
</dbReference>
<dbReference type="OrthoDB" id="10509403at2759"/>
<evidence type="ECO:0000256" key="1">
    <source>
        <dbReference type="SAM" id="Phobius"/>
    </source>
</evidence>
<keyword evidence="1" id="KW-1133">Transmembrane helix</keyword>
<dbReference type="KEGG" id="ptm:GSPATT00036216001"/>
<gene>
    <name evidence="2" type="ORF">GSPATT00036216001</name>
</gene>
<evidence type="ECO:0000313" key="3">
    <source>
        <dbReference type="Proteomes" id="UP000000600"/>
    </source>
</evidence>
<proteinExistence type="predicted"/>
<feature type="transmembrane region" description="Helical" evidence="1">
    <location>
        <begin position="722"/>
        <end position="742"/>
    </location>
</feature>